<dbReference type="Pfam" id="PF10823">
    <property type="entry name" value="DUF2568"/>
    <property type="match status" value="1"/>
</dbReference>
<feature type="transmembrane region" description="Helical" evidence="1">
    <location>
        <begin position="44"/>
        <end position="64"/>
    </location>
</feature>
<evidence type="ECO:0000313" key="2">
    <source>
        <dbReference type="EMBL" id="QNN63703.1"/>
    </source>
</evidence>
<feature type="transmembrane region" description="Helical" evidence="1">
    <location>
        <begin position="20"/>
        <end position="38"/>
    </location>
</feature>
<dbReference type="Proteomes" id="UP000515934">
    <property type="component" value="Chromosome"/>
</dbReference>
<reference evidence="2 3" key="1">
    <citation type="submission" date="2020-08" db="EMBL/GenBank/DDBJ databases">
        <title>Genome sequence of Leucobacter denitrificans KACC 14055T.</title>
        <authorList>
            <person name="Hyun D.-W."/>
            <person name="Bae J.-W."/>
        </authorList>
    </citation>
    <scope>NUCLEOTIDE SEQUENCE [LARGE SCALE GENOMIC DNA]</scope>
    <source>
        <strain evidence="2 3">KACC 14055</strain>
    </source>
</reference>
<gene>
    <name evidence="2" type="ORF">H9L06_05280</name>
</gene>
<sequence>MTSEPQSNTSPRDSQALQVVRGVIHVAVVVNATVWGFFDWAFPFPAVFVGLGALLITILIWALFLSPKPVLHTDRFGHGLIELLFLASGAGALLALGVPWWIAAAFFVVGAILGWIVPNRNK</sequence>
<dbReference type="EMBL" id="CP060716">
    <property type="protein sequence ID" value="QNN63703.1"/>
    <property type="molecule type" value="Genomic_DNA"/>
</dbReference>
<evidence type="ECO:0000313" key="3">
    <source>
        <dbReference type="Proteomes" id="UP000515934"/>
    </source>
</evidence>
<keyword evidence="3" id="KW-1185">Reference proteome</keyword>
<accession>A0A7G9S778</accession>
<dbReference type="AlphaFoldDB" id="A0A7G9S778"/>
<keyword evidence="1" id="KW-1133">Transmembrane helix</keyword>
<keyword evidence="1" id="KW-0472">Membrane</keyword>
<organism evidence="2 3">
    <name type="scientific">Leucobacter denitrificans</name>
    <dbReference type="NCBI Taxonomy" id="683042"/>
    <lineage>
        <taxon>Bacteria</taxon>
        <taxon>Bacillati</taxon>
        <taxon>Actinomycetota</taxon>
        <taxon>Actinomycetes</taxon>
        <taxon>Micrococcales</taxon>
        <taxon>Microbacteriaceae</taxon>
        <taxon>Leucobacter</taxon>
    </lineage>
</organism>
<keyword evidence="1" id="KW-0812">Transmembrane</keyword>
<evidence type="ECO:0000256" key="1">
    <source>
        <dbReference type="SAM" id="Phobius"/>
    </source>
</evidence>
<proteinExistence type="predicted"/>
<dbReference type="KEGG" id="ldn:H9L06_05280"/>
<dbReference type="InterPro" id="IPR021214">
    <property type="entry name" value="DUF2568"/>
</dbReference>
<protein>
    <submittedName>
        <fullName evidence="2">YrdB family protein</fullName>
    </submittedName>
</protein>
<dbReference type="RefSeq" id="WP_187556161.1">
    <property type="nucleotide sequence ID" value="NZ_CP060716.1"/>
</dbReference>
<feature type="transmembrane region" description="Helical" evidence="1">
    <location>
        <begin position="76"/>
        <end position="94"/>
    </location>
</feature>
<name>A0A7G9S778_9MICO</name>
<feature type="transmembrane region" description="Helical" evidence="1">
    <location>
        <begin position="100"/>
        <end position="117"/>
    </location>
</feature>